<reference evidence="7" key="1">
    <citation type="journal article" date="2019" name="Int. J. Syst. Evol. Microbiol.">
        <title>The Global Catalogue of Microorganisms (GCM) 10K type strain sequencing project: providing services to taxonomists for standard genome sequencing and annotation.</title>
        <authorList>
            <consortium name="The Broad Institute Genomics Platform"/>
            <consortium name="The Broad Institute Genome Sequencing Center for Infectious Disease"/>
            <person name="Wu L."/>
            <person name="Ma J."/>
        </authorList>
    </citation>
    <scope>NUCLEOTIDE SEQUENCE [LARGE SCALE GENOMIC DNA]</scope>
    <source>
        <strain evidence="7">KLKA75</strain>
    </source>
</reference>
<dbReference type="InterPro" id="IPR017871">
    <property type="entry name" value="ABC_transporter-like_CS"/>
</dbReference>
<accession>A0ABV9TTD7</accession>
<dbReference type="InterPro" id="IPR027417">
    <property type="entry name" value="P-loop_NTPase"/>
</dbReference>
<keyword evidence="4 6" id="KW-0067">ATP-binding</keyword>
<evidence type="ECO:0000256" key="3">
    <source>
        <dbReference type="ARBA" id="ARBA00022741"/>
    </source>
</evidence>
<evidence type="ECO:0000313" key="6">
    <source>
        <dbReference type="EMBL" id="MFC4906713.1"/>
    </source>
</evidence>
<keyword evidence="3" id="KW-0547">Nucleotide-binding</keyword>
<comment type="similarity">
    <text evidence="1">Belongs to the ABC transporter superfamily.</text>
</comment>
<dbReference type="PROSITE" id="PS50893">
    <property type="entry name" value="ABC_TRANSPORTER_2"/>
    <property type="match status" value="1"/>
</dbReference>
<dbReference type="PANTHER" id="PTHR43335:SF4">
    <property type="entry name" value="ABC TRANSPORTER, ATP-BINDING PROTEIN"/>
    <property type="match status" value="1"/>
</dbReference>
<evidence type="ECO:0000313" key="7">
    <source>
        <dbReference type="Proteomes" id="UP001595872"/>
    </source>
</evidence>
<dbReference type="Pfam" id="PF00005">
    <property type="entry name" value="ABC_tran"/>
    <property type="match status" value="1"/>
</dbReference>
<dbReference type="PROSITE" id="PS00211">
    <property type="entry name" value="ABC_TRANSPORTER_1"/>
    <property type="match status" value="1"/>
</dbReference>
<keyword evidence="7" id="KW-1185">Reference proteome</keyword>
<dbReference type="GO" id="GO:0005524">
    <property type="term" value="F:ATP binding"/>
    <property type="evidence" value="ECO:0007669"/>
    <property type="project" value="UniProtKB-KW"/>
</dbReference>
<dbReference type="InterPro" id="IPR003593">
    <property type="entry name" value="AAA+_ATPase"/>
</dbReference>
<keyword evidence="2" id="KW-0813">Transport</keyword>
<dbReference type="RefSeq" id="WP_378252394.1">
    <property type="nucleotide sequence ID" value="NZ_JBHSIT010000001.1"/>
</dbReference>
<feature type="domain" description="ABC transporter" evidence="5">
    <location>
        <begin position="21"/>
        <end position="248"/>
    </location>
</feature>
<evidence type="ECO:0000256" key="1">
    <source>
        <dbReference type="ARBA" id="ARBA00005417"/>
    </source>
</evidence>
<dbReference type="EMBL" id="JBHSIT010000001">
    <property type="protein sequence ID" value="MFC4906713.1"/>
    <property type="molecule type" value="Genomic_DNA"/>
</dbReference>
<evidence type="ECO:0000259" key="5">
    <source>
        <dbReference type="PROSITE" id="PS50893"/>
    </source>
</evidence>
<name>A0ABV9TTD7_9ACTN</name>
<dbReference type="PANTHER" id="PTHR43335">
    <property type="entry name" value="ABC TRANSPORTER, ATP-BINDING PROTEIN"/>
    <property type="match status" value="1"/>
</dbReference>
<evidence type="ECO:0000256" key="2">
    <source>
        <dbReference type="ARBA" id="ARBA00022448"/>
    </source>
</evidence>
<comment type="caution">
    <text evidence="6">The sequence shown here is derived from an EMBL/GenBank/DDBJ whole genome shotgun (WGS) entry which is preliminary data.</text>
</comment>
<dbReference type="Proteomes" id="UP001595872">
    <property type="component" value="Unassembled WGS sequence"/>
</dbReference>
<gene>
    <name evidence="6" type="ORF">ACFPCY_05245</name>
</gene>
<evidence type="ECO:0000256" key="4">
    <source>
        <dbReference type="ARBA" id="ARBA00022840"/>
    </source>
</evidence>
<proteinExistence type="inferred from homology"/>
<sequence length="334" mass="34279">MADASAAPGAAHGAAPVAAAVEARGLTRRFGETVAVAGLDLTVGPGRVHGLVGPNGAGKTTLLSMLLGLVRPDAGTLRLFGRTHAEHGARARDGVAGFVEAPRFYPYLTGRANLELLAGLDGGDARSRIASALDVAGLGDAVRAKVGGYSVGMRQRLGIAASLLRDPRLLILDEPTSGLDPAGMRDVAALVGRLAADGVAVLLSSHDMDEVEDLCDDVTILNAGRAAFDGTMAELRERAPAPEFRLTTGDDPAALDLASGMPELEVSQDGDGGPLSVRATRERLDEYVVGLGRAGIPVRTLTQRTSALKSLFFDLTGGEPAEPAAAPTLEKVPG</sequence>
<dbReference type="InterPro" id="IPR003439">
    <property type="entry name" value="ABC_transporter-like_ATP-bd"/>
</dbReference>
<dbReference type="SMART" id="SM00382">
    <property type="entry name" value="AAA"/>
    <property type="match status" value="1"/>
</dbReference>
<dbReference type="SUPFAM" id="SSF52540">
    <property type="entry name" value="P-loop containing nucleoside triphosphate hydrolases"/>
    <property type="match status" value="1"/>
</dbReference>
<dbReference type="Gene3D" id="3.40.50.300">
    <property type="entry name" value="P-loop containing nucleotide triphosphate hydrolases"/>
    <property type="match status" value="1"/>
</dbReference>
<organism evidence="6 7">
    <name type="scientific">Actinomadura gamaensis</name>
    <dbReference type="NCBI Taxonomy" id="1763541"/>
    <lineage>
        <taxon>Bacteria</taxon>
        <taxon>Bacillati</taxon>
        <taxon>Actinomycetota</taxon>
        <taxon>Actinomycetes</taxon>
        <taxon>Streptosporangiales</taxon>
        <taxon>Thermomonosporaceae</taxon>
        <taxon>Actinomadura</taxon>
    </lineage>
</organism>
<protein>
    <submittedName>
        <fullName evidence="6">ABC transporter ATP-binding protein</fullName>
    </submittedName>
</protein>